<reference evidence="1 2" key="2">
    <citation type="submission" date="2017-10" db="EMBL/GenBank/DDBJ databases">
        <title>Genome analyses suggest a sexual origin of heterokaryosis in a supposedly ancient asexual fungus.</title>
        <authorList>
            <person name="Corradi N."/>
            <person name="Sedzielewska K."/>
            <person name="Noel J."/>
            <person name="Charron P."/>
            <person name="Farinelli L."/>
            <person name="Marton T."/>
            <person name="Kruger M."/>
            <person name="Pelin A."/>
            <person name="Brachmann A."/>
            <person name="Corradi N."/>
        </authorList>
    </citation>
    <scope>NUCLEOTIDE SEQUENCE [LARGE SCALE GENOMIC DNA]</scope>
    <source>
        <strain evidence="1 2">A1</strain>
    </source>
</reference>
<dbReference type="VEuPathDB" id="FungiDB:RhiirA1_484960"/>
<dbReference type="VEuPathDB" id="FungiDB:RhiirFUN_021597"/>
<sequence>MTEVLVILIDVLKSFQSYDIDLDDHKLIKQYVTAGEEKNRLEEADWLIEIEFEDIKAMFDPVIRRIIRLIRGQLEKRNKK</sequence>
<accession>A0A2N0QIR7</accession>
<dbReference type="EMBL" id="LLXH01008701">
    <property type="protein sequence ID" value="PKC50937.1"/>
    <property type="molecule type" value="Genomic_DNA"/>
</dbReference>
<gene>
    <name evidence="1" type="ORF">RhiirA1_484960</name>
</gene>
<feature type="non-terminal residue" evidence="1">
    <location>
        <position position="80"/>
    </location>
</feature>
<evidence type="ECO:0000313" key="2">
    <source>
        <dbReference type="Proteomes" id="UP000232688"/>
    </source>
</evidence>
<name>A0A2N0QIR7_9GLOM</name>
<reference evidence="1 2" key="1">
    <citation type="submission" date="2017-10" db="EMBL/GenBank/DDBJ databases">
        <title>Extensive intraspecific genome diversity in a model arbuscular mycorrhizal fungus.</title>
        <authorList>
            <person name="Chen E.C.H."/>
            <person name="Morin E."/>
            <person name="Baudet D."/>
            <person name="Noel J."/>
            <person name="Ndikumana S."/>
            <person name="Charron P."/>
            <person name="St-Onge C."/>
            <person name="Giorgi J."/>
            <person name="Grigoriev I.V."/>
            <person name="Roux C."/>
            <person name="Martin F.M."/>
            <person name="Corradi N."/>
        </authorList>
    </citation>
    <scope>NUCLEOTIDE SEQUENCE [LARGE SCALE GENOMIC DNA]</scope>
    <source>
        <strain evidence="1 2">A1</strain>
    </source>
</reference>
<organism evidence="1 2">
    <name type="scientific">Rhizophagus irregularis</name>
    <dbReference type="NCBI Taxonomy" id="588596"/>
    <lineage>
        <taxon>Eukaryota</taxon>
        <taxon>Fungi</taxon>
        <taxon>Fungi incertae sedis</taxon>
        <taxon>Mucoromycota</taxon>
        <taxon>Glomeromycotina</taxon>
        <taxon>Glomeromycetes</taxon>
        <taxon>Glomerales</taxon>
        <taxon>Glomeraceae</taxon>
        <taxon>Rhizophagus</taxon>
    </lineage>
</organism>
<dbReference type="Proteomes" id="UP000232688">
    <property type="component" value="Unassembled WGS sequence"/>
</dbReference>
<comment type="caution">
    <text evidence="1">The sequence shown here is derived from an EMBL/GenBank/DDBJ whole genome shotgun (WGS) entry which is preliminary data.</text>
</comment>
<dbReference type="VEuPathDB" id="FungiDB:FUN_009769"/>
<evidence type="ECO:0000313" key="1">
    <source>
        <dbReference type="EMBL" id="PKC50937.1"/>
    </source>
</evidence>
<dbReference type="AlphaFoldDB" id="A0A2N0QIR7"/>
<proteinExistence type="predicted"/>
<protein>
    <submittedName>
        <fullName evidence="1">Uncharacterized protein</fullName>
    </submittedName>
</protein>